<feature type="region of interest" description="Disordered" evidence="7">
    <location>
        <begin position="228"/>
        <end position="248"/>
    </location>
</feature>
<dbReference type="OrthoDB" id="186626at2759"/>
<organism evidence="8 9">
    <name type="scientific">Cytospora schulzeri</name>
    <dbReference type="NCBI Taxonomy" id="448051"/>
    <lineage>
        <taxon>Eukaryota</taxon>
        <taxon>Fungi</taxon>
        <taxon>Dikarya</taxon>
        <taxon>Ascomycota</taxon>
        <taxon>Pezizomycotina</taxon>
        <taxon>Sordariomycetes</taxon>
        <taxon>Sordariomycetidae</taxon>
        <taxon>Diaporthales</taxon>
        <taxon>Cytosporaceae</taxon>
        <taxon>Cytospora</taxon>
    </lineage>
</organism>
<comment type="caution">
    <text evidence="8">The sequence shown here is derived from an EMBL/GenBank/DDBJ whole genome shotgun (WGS) entry which is preliminary data.</text>
</comment>
<keyword evidence="3" id="KW-0808">Transferase</keyword>
<feature type="compositionally biased region" description="Polar residues" evidence="7">
    <location>
        <begin position="228"/>
        <end position="240"/>
    </location>
</feature>
<dbReference type="AlphaFoldDB" id="A0A423W4U7"/>
<dbReference type="GO" id="GO:0008171">
    <property type="term" value="F:O-methyltransferase activity"/>
    <property type="evidence" value="ECO:0007669"/>
    <property type="project" value="InterPro"/>
</dbReference>
<evidence type="ECO:0000313" key="8">
    <source>
        <dbReference type="EMBL" id="ROV98351.1"/>
    </source>
</evidence>
<evidence type="ECO:0000256" key="5">
    <source>
        <dbReference type="ARBA" id="ARBA00022939"/>
    </source>
</evidence>
<protein>
    <recommendedName>
        <fullName evidence="1">catechol O-methyltransferase</fullName>
        <ecNumber evidence="1">2.1.1.6</ecNumber>
    </recommendedName>
</protein>
<evidence type="ECO:0000313" key="9">
    <source>
        <dbReference type="Proteomes" id="UP000283895"/>
    </source>
</evidence>
<dbReference type="Proteomes" id="UP000283895">
    <property type="component" value="Unassembled WGS sequence"/>
</dbReference>
<dbReference type="EMBL" id="LKEA01000026">
    <property type="protein sequence ID" value="ROV98351.1"/>
    <property type="molecule type" value="Genomic_DNA"/>
</dbReference>
<evidence type="ECO:0000256" key="1">
    <source>
        <dbReference type="ARBA" id="ARBA00012880"/>
    </source>
</evidence>
<dbReference type="STRING" id="356882.A0A423W4U7"/>
<gene>
    <name evidence="8" type="ORF">VMCG_07176</name>
</gene>
<dbReference type="Pfam" id="PF01596">
    <property type="entry name" value="Methyltransf_3"/>
    <property type="match status" value="1"/>
</dbReference>
<name>A0A423W4U7_9PEZI</name>
<dbReference type="InterPro" id="IPR002935">
    <property type="entry name" value="SAM_O-MeTrfase"/>
</dbReference>
<dbReference type="GO" id="GO:0032259">
    <property type="term" value="P:methylation"/>
    <property type="evidence" value="ECO:0007669"/>
    <property type="project" value="UniProtKB-KW"/>
</dbReference>
<dbReference type="PANTHER" id="PTHR43836">
    <property type="entry name" value="CATECHOL O-METHYLTRANSFERASE 1-RELATED"/>
    <property type="match status" value="1"/>
</dbReference>
<evidence type="ECO:0000256" key="6">
    <source>
        <dbReference type="ARBA" id="ARBA00023453"/>
    </source>
</evidence>
<dbReference type="InterPro" id="IPR029063">
    <property type="entry name" value="SAM-dependent_MTases_sf"/>
</dbReference>
<accession>A0A423W4U7</accession>
<dbReference type="SUPFAM" id="SSF53335">
    <property type="entry name" value="S-adenosyl-L-methionine-dependent methyltransferases"/>
    <property type="match status" value="1"/>
</dbReference>
<proteinExistence type="inferred from homology"/>
<dbReference type="EC" id="2.1.1.6" evidence="1"/>
<keyword evidence="5" id="KW-0128">Catecholamine metabolism</keyword>
<dbReference type="PANTHER" id="PTHR43836:SF2">
    <property type="entry name" value="CATECHOL O-METHYLTRANSFERASE 1-RELATED"/>
    <property type="match status" value="1"/>
</dbReference>
<evidence type="ECO:0000256" key="3">
    <source>
        <dbReference type="ARBA" id="ARBA00022679"/>
    </source>
</evidence>
<dbReference type="Gene3D" id="3.40.50.150">
    <property type="entry name" value="Vaccinia Virus protein VP39"/>
    <property type="match status" value="1"/>
</dbReference>
<evidence type="ECO:0000256" key="4">
    <source>
        <dbReference type="ARBA" id="ARBA00022691"/>
    </source>
</evidence>
<dbReference type="GO" id="GO:0006584">
    <property type="term" value="P:catecholamine metabolic process"/>
    <property type="evidence" value="ECO:0007669"/>
    <property type="project" value="UniProtKB-KW"/>
</dbReference>
<dbReference type="PROSITE" id="PS51682">
    <property type="entry name" value="SAM_OMT_I"/>
    <property type="match status" value="1"/>
</dbReference>
<keyword evidence="2" id="KW-0489">Methyltransferase</keyword>
<evidence type="ECO:0000256" key="7">
    <source>
        <dbReference type="SAM" id="MobiDB-lite"/>
    </source>
</evidence>
<reference evidence="8 9" key="1">
    <citation type="submission" date="2015-09" db="EMBL/GenBank/DDBJ databases">
        <title>Host preference determinants of Valsa canker pathogens revealed by comparative genomics.</title>
        <authorList>
            <person name="Yin Z."/>
            <person name="Huang L."/>
        </authorList>
    </citation>
    <scope>NUCLEOTIDE SEQUENCE [LARGE SCALE GENOMIC DNA]</scope>
    <source>
        <strain evidence="8 9">03-1</strain>
    </source>
</reference>
<sequence>MSTLQGFTGQAYQPQEDTYFDDGREVALLHFIYKHPKLSDMRGNPQRILEAIDEYGKTKKYLMNVGEHKSKIVVDLIKAVKPRTMVELGGYVGYSAIAFGAAFREAGGSRYYSLEYNPEFGAVISSLVDLAGLHDVVRVEIGPASASLRRLHAEGTLKNIDFMFLDHVKPLYTPDLKLCEELGLVGLGSVLAADNVVKPGNPPYLEYVRSTVEQKRATFQKNAELSFNKPKSNGYKTGNGDQLDESEVHGNPNLIYVSSFVEGWEPSGVPDAIEVTRCTGLQG</sequence>
<comment type="similarity">
    <text evidence="6">Belongs to the class I-like SAM-binding methyltransferase superfamily. Cation-dependent O-methyltransferase family.</text>
</comment>
<keyword evidence="9" id="KW-1185">Reference proteome</keyword>
<evidence type="ECO:0000256" key="2">
    <source>
        <dbReference type="ARBA" id="ARBA00022603"/>
    </source>
</evidence>
<keyword evidence="4" id="KW-0949">S-adenosyl-L-methionine</keyword>